<dbReference type="EMBL" id="CACRXK020008390">
    <property type="protein sequence ID" value="CAB4014645.1"/>
    <property type="molecule type" value="Genomic_DNA"/>
</dbReference>
<dbReference type="FunFam" id="3.40.50.300:FF:000644">
    <property type="entry name" value="GpmB, Fructose-2,6-bisphosphatase"/>
    <property type="match status" value="1"/>
</dbReference>
<dbReference type="Proteomes" id="UP001152795">
    <property type="component" value="Unassembled WGS sequence"/>
</dbReference>
<dbReference type="InterPro" id="IPR027417">
    <property type="entry name" value="P-loop_NTPase"/>
</dbReference>
<evidence type="ECO:0000313" key="4">
    <source>
        <dbReference type="Proteomes" id="UP001152795"/>
    </source>
</evidence>
<organism evidence="3 4">
    <name type="scientific">Paramuricea clavata</name>
    <name type="common">Red gorgonian</name>
    <name type="synonym">Violescent sea-whip</name>
    <dbReference type="NCBI Taxonomy" id="317549"/>
    <lineage>
        <taxon>Eukaryota</taxon>
        <taxon>Metazoa</taxon>
        <taxon>Cnidaria</taxon>
        <taxon>Anthozoa</taxon>
        <taxon>Octocorallia</taxon>
        <taxon>Malacalcyonacea</taxon>
        <taxon>Plexauridae</taxon>
        <taxon>Paramuricea</taxon>
    </lineage>
</organism>
<dbReference type="AlphaFoldDB" id="A0A6S7I7A9"/>
<evidence type="ECO:0000256" key="2">
    <source>
        <dbReference type="ARBA" id="ARBA00022840"/>
    </source>
</evidence>
<dbReference type="GO" id="GO:0004331">
    <property type="term" value="F:fructose-2,6-bisphosphate 2-phosphatase activity"/>
    <property type="evidence" value="ECO:0007669"/>
    <property type="project" value="TreeGrafter"/>
</dbReference>
<evidence type="ECO:0000313" key="3">
    <source>
        <dbReference type="EMBL" id="CAB4014645.1"/>
    </source>
</evidence>
<feature type="non-terminal residue" evidence="3">
    <location>
        <position position="1"/>
    </location>
</feature>
<keyword evidence="2" id="KW-0067">ATP-binding</keyword>
<dbReference type="InterPro" id="IPR003094">
    <property type="entry name" value="6Pfruct_kin"/>
</dbReference>
<gene>
    <name evidence="3" type="ORF">PACLA_8A089395</name>
</gene>
<proteinExistence type="predicted"/>
<dbReference type="SUPFAM" id="SSF52540">
    <property type="entry name" value="P-loop containing nucleoside triphosphate hydrolases"/>
    <property type="match status" value="1"/>
</dbReference>
<dbReference type="GO" id="GO:0005829">
    <property type="term" value="C:cytosol"/>
    <property type="evidence" value="ECO:0007669"/>
    <property type="project" value="TreeGrafter"/>
</dbReference>
<name>A0A6S7I7A9_PARCT</name>
<dbReference type="GO" id="GO:0005524">
    <property type="term" value="F:ATP binding"/>
    <property type="evidence" value="ECO:0007669"/>
    <property type="project" value="UniProtKB-KW"/>
</dbReference>
<dbReference type="Gene3D" id="3.40.50.300">
    <property type="entry name" value="P-loop containing nucleotide triphosphate hydrolases"/>
    <property type="match status" value="1"/>
</dbReference>
<dbReference type="GO" id="GO:0006000">
    <property type="term" value="P:fructose metabolic process"/>
    <property type="evidence" value="ECO:0007669"/>
    <property type="project" value="InterPro"/>
</dbReference>
<keyword evidence="4" id="KW-1185">Reference proteome</keyword>
<dbReference type="PANTHER" id="PTHR10606:SF44">
    <property type="entry name" value="6-PHOSPHOFRUCTO 2-KINASE_FRUCTOSE 2,6-BISPHOSPHATASE LONG FORM"/>
    <property type="match status" value="1"/>
</dbReference>
<dbReference type="InterPro" id="IPR013079">
    <property type="entry name" value="6Phosfructo_kin"/>
</dbReference>
<comment type="caution">
    <text evidence="3">The sequence shown here is derived from an EMBL/GenBank/DDBJ whole genome shotgun (WGS) entry which is preliminary data.</text>
</comment>
<dbReference type="GO" id="GO:0003873">
    <property type="term" value="F:6-phosphofructo-2-kinase activity"/>
    <property type="evidence" value="ECO:0007669"/>
    <property type="project" value="InterPro"/>
</dbReference>
<reference evidence="3" key="1">
    <citation type="submission" date="2020-04" db="EMBL/GenBank/DDBJ databases">
        <authorList>
            <person name="Alioto T."/>
            <person name="Alioto T."/>
            <person name="Gomez Garrido J."/>
        </authorList>
    </citation>
    <scope>NUCLEOTIDE SEQUENCE</scope>
    <source>
        <strain evidence="3">A484AB</strain>
    </source>
</reference>
<accession>A0A6S7I7A9</accession>
<sequence length="328" mass="38181">MVKTSPNDKAMAKKETTEIEIWLNDINLMTVNAPPKEPSKCAIKLLDLLFSSEELQDGILFQSKRSPKAALDPNRVTKLFEPLHSVFAMYSCHELEHPYPDYYNPRFVNIPTVIVLVGLPARGKTYVAKKLGRYLNWIGIKTKVFNVGVYRRVVVGADRKHDFFRADNTEAIKIRRQCAMNALLDVSQWFSHREGFVAIFDATNTTRERRQMVLDFCGERGYKVFFIESVCDDVDIVSENIREVKVFSPDYETMKNDEAVEDFKQRIEHYKATYEPLSLETDEELSFIKNINCGQQFIVNRSHGYVQSRVVYYMMNTHVQRRSIYLTR</sequence>
<protein>
    <submittedName>
        <fullName evidence="3">6-phosphofructo-2-kinase fructose-2,6-bisphosphatase 1-like isoform X3</fullName>
    </submittedName>
</protein>
<dbReference type="Pfam" id="PF01591">
    <property type="entry name" value="6PF2K"/>
    <property type="match status" value="1"/>
</dbReference>
<evidence type="ECO:0000256" key="1">
    <source>
        <dbReference type="ARBA" id="ARBA00022741"/>
    </source>
</evidence>
<keyword evidence="1" id="KW-0547">Nucleotide-binding</keyword>
<dbReference type="GO" id="GO:0006003">
    <property type="term" value="P:fructose 2,6-bisphosphate metabolic process"/>
    <property type="evidence" value="ECO:0007669"/>
    <property type="project" value="InterPro"/>
</dbReference>
<dbReference type="PANTHER" id="PTHR10606">
    <property type="entry name" value="6-PHOSPHOFRUCTO-2-KINASE/FRUCTOSE-2,6-BISPHOSPHATASE"/>
    <property type="match status" value="1"/>
</dbReference>
<dbReference type="PRINTS" id="PR00991">
    <property type="entry name" value="6PFRUCTKNASE"/>
</dbReference>
<dbReference type="OrthoDB" id="267323at2759"/>